<dbReference type="eggNOG" id="ENOG502SNJJ">
    <property type="taxonomic scope" value="Eukaryota"/>
</dbReference>
<name>A0A0C4DNM2_MAGP6</name>
<evidence type="ECO:0000313" key="4">
    <source>
        <dbReference type="Proteomes" id="UP000011715"/>
    </source>
</evidence>
<dbReference type="EnsemblFungi" id="MAPG_01414T0">
    <property type="protein sequence ID" value="MAPG_01414T0"/>
    <property type="gene ID" value="MAPG_01414"/>
</dbReference>
<reference evidence="4" key="1">
    <citation type="submission" date="2010-05" db="EMBL/GenBank/DDBJ databases">
        <title>The genome sequence of Magnaporthe poae strain ATCC 64411.</title>
        <authorList>
            <person name="Ma L.-J."/>
            <person name="Dead R."/>
            <person name="Young S."/>
            <person name="Zeng Q."/>
            <person name="Koehrsen M."/>
            <person name="Alvarado L."/>
            <person name="Berlin A."/>
            <person name="Chapman S.B."/>
            <person name="Chen Z."/>
            <person name="Freedman E."/>
            <person name="Gellesch M."/>
            <person name="Goldberg J."/>
            <person name="Griggs A."/>
            <person name="Gujja S."/>
            <person name="Heilman E.R."/>
            <person name="Heiman D."/>
            <person name="Hepburn T."/>
            <person name="Howarth C."/>
            <person name="Jen D."/>
            <person name="Larson L."/>
            <person name="Mehta T."/>
            <person name="Neiman D."/>
            <person name="Pearson M."/>
            <person name="Roberts A."/>
            <person name="Saif S."/>
            <person name="Shea T."/>
            <person name="Shenoy N."/>
            <person name="Sisk P."/>
            <person name="Stolte C."/>
            <person name="Sykes S."/>
            <person name="Walk T."/>
            <person name="White J."/>
            <person name="Yandava C."/>
            <person name="Haas B."/>
            <person name="Nusbaum C."/>
            <person name="Birren B."/>
        </authorList>
    </citation>
    <scope>NUCLEOTIDE SEQUENCE [LARGE SCALE GENOMIC DNA]</scope>
    <source>
        <strain evidence="4">ATCC 64411 / 73-15</strain>
    </source>
</reference>
<dbReference type="InterPro" id="IPR012475">
    <property type="entry name" value="Fungal_lectin"/>
</dbReference>
<keyword evidence="4" id="KW-1185">Reference proteome</keyword>
<dbReference type="EMBL" id="ADBL01000340">
    <property type="status" value="NOT_ANNOTATED_CDS"/>
    <property type="molecule type" value="Genomic_DNA"/>
</dbReference>
<evidence type="ECO:0000313" key="3">
    <source>
        <dbReference type="EnsemblFungi" id="MAPG_01414T0"/>
    </source>
</evidence>
<dbReference type="Pfam" id="PF07938">
    <property type="entry name" value="Fungal_lectin"/>
    <property type="match status" value="1"/>
</dbReference>
<dbReference type="OMA" id="VFNIRLY"/>
<evidence type="ECO:0000256" key="1">
    <source>
        <dbReference type="ARBA" id="ARBA00009042"/>
    </source>
</evidence>
<reference evidence="3" key="5">
    <citation type="submission" date="2015-06" db="UniProtKB">
        <authorList>
            <consortium name="EnsemblFungi"/>
        </authorList>
    </citation>
    <scope>IDENTIFICATION</scope>
    <source>
        <strain evidence="3">ATCC 64411</strain>
    </source>
</reference>
<dbReference type="STRING" id="644358.A0A0C4DNM2"/>
<proteinExistence type="inferred from homology"/>
<dbReference type="OrthoDB" id="407298at2759"/>
<dbReference type="Gene3D" id="2.120.10.70">
    <property type="entry name" value="Fucose-specific lectin"/>
    <property type="match status" value="1"/>
</dbReference>
<dbReference type="VEuPathDB" id="FungiDB:MAPG_01414"/>
<dbReference type="SUPFAM" id="SSF89372">
    <property type="entry name" value="Fucose-specific lectin"/>
    <property type="match status" value="1"/>
</dbReference>
<comment type="similarity">
    <text evidence="1">Belongs to the fungal fucose-specific lectin family.</text>
</comment>
<reference evidence="2" key="2">
    <citation type="submission" date="2010-05" db="EMBL/GenBank/DDBJ databases">
        <title>The Genome Sequence of Magnaporthe poae strain ATCC 64411.</title>
        <authorList>
            <consortium name="The Broad Institute Genome Sequencing Platform"/>
            <consortium name="Broad Institute Genome Sequencing Center for Infectious Disease"/>
            <person name="Ma L.-J."/>
            <person name="Dead R."/>
            <person name="Young S."/>
            <person name="Zeng Q."/>
            <person name="Koehrsen M."/>
            <person name="Alvarado L."/>
            <person name="Berlin A."/>
            <person name="Chapman S.B."/>
            <person name="Chen Z."/>
            <person name="Freedman E."/>
            <person name="Gellesch M."/>
            <person name="Goldberg J."/>
            <person name="Griggs A."/>
            <person name="Gujja S."/>
            <person name="Heilman E.R."/>
            <person name="Heiman D."/>
            <person name="Hepburn T."/>
            <person name="Howarth C."/>
            <person name="Jen D."/>
            <person name="Larson L."/>
            <person name="Mehta T."/>
            <person name="Neiman D."/>
            <person name="Pearson M."/>
            <person name="Roberts A."/>
            <person name="Saif S."/>
            <person name="Shea T."/>
            <person name="Shenoy N."/>
            <person name="Sisk P."/>
            <person name="Stolte C."/>
            <person name="Sykes S."/>
            <person name="Walk T."/>
            <person name="White J."/>
            <person name="Yandava C."/>
            <person name="Haas B."/>
            <person name="Nusbaum C."/>
            <person name="Birren B."/>
        </authorList>
    </citation>
    <scope>NUCLEOTIDE SEQUENCE</scope>
    <source>
        <strain evidence="2">ATCC 64411</strain>
    </source>
</reference>
<evidence type="ECO:0000313" key="2">
    <source>
        <dbReference type="EMBL" id="KLU82341.1"/>
    </source>
</evidence>
<accession>A0A0C4DNM2</accession>
<dbReference type="Proteomes" id="UP000011715">
    <property type="component" value="Unassembled WGS sequence"/>
</dbReference>
<sequence>MDATSAANINQIALVSPVACVNKDSHLRVYVLSNDGDVREIQYEGRWTGGEAKNKVGAAKLTSPLAATSLGLDKIRVYGIAANNTVSEFCYDSGKAWYNGGLSGKFKVAAYSGVAAVFLSGKAVLRVYVQGEDNNIQEYCYDNNDKGWTKGAGLGTALPGTAIAATTWFKDGKLGIRVYFQSPDLKVIEKCWDTGKGWYTGALTFAGCPPRAPLGVVSWDGPRIRVYYGTADGRVREKAWDGGSGWYDGAFNQASVPGSRVAPCQGTDTSRVAALTVGGSNLRVYLQNGAMVSGFSEFAWSSGWKPAASPLPPN</sequence>
<reference evidence="3" key="4">
    <citation type="journal article" date="2015" name="G3 (Bethesda)">
        <title>Genome sequences of three phytopathogenic species of the Magnaporthaceae family of fungi.</title>
        <authorList>
            <person name="Okagaki L.H."/>
            <person name="Nunes C.C."/>
            <person name="Sailsbery J."/>
            <person name="Clay B."/>
            <person name="Brown D."/>
            <person name="John T."/>
            <person name="Oh Y."/>
            <person name="Young N."/>
            <person name="Fitzgerald M."/>
            <person name="Haas B.J."/>
            <person name="Zeng Q."/>
            <person name="Young S."/>
            <person name="Adiconis X."/>
            <person name="Fan L."/>
            <person name="Levin J.Z."/>
            <person name="Mitchell T.K."/>
            <person name="Okubara P.A."/>
            <person name="Farman M.L."/>
            <person name="Kohn L.M."/>
            <person name="Birren B."/>
            <person name="Ma L.-J."/>
            <person name="Dean R.A."/>
        </authorList>
    </citation>
    <scope>NUCLEOTIDE SEQUENCE</scope>
    <source>
        <strain evidence="3">ATCC 64411 / 73-15</strain>
    </source>
</reference>
<gene>
    <name evidence="2" type="ORF">MAPG_01414</name>
</gene>
<dbReference type="AlphaFoldDB" id="A0A0C4DNM2"/>
<reference evidence="2" key="3">
    <citation type="submission" date="2011-03" db="EMBL/GenBank/DDBJ databases">
        <title>Annotation of Magnaporthe poae ATCC 64411.</title>
        <authorList>
            <person name="Ma L.-J."/>
            <person name="Dead R."/>
            <person name="Young S.K."/>
            <person name="Zeng Q."/>
            <person name="Gargeya S."/>
            <person name="Fitzgerald M."/>
            <person name="Haas B."/>
            <person name="Abouelleil A."/>
            <person name="Alvarado L."/>
            <person name="Arachchi H.M."/>
            <person name="Berlin A."/>
            <person name="Brown A."/>
            <person name="Chapman S.B."/>
            <person name="Chen Z."/>
            <person name="Dunbar C."/>
            <person name="Freedman E."/>
            <person name="Gearin G."/>
            <person name="Gellesch M."/>
            <person name="Goldberg J."/>
            <person name="Griggs A."/>
            <person name="Gujja S."/>
            <person name="Heiman D."/>
            <person name="Howarth C."/>
            <person name="Larson L."/>
            <person name="Lui A."/>
            <person name="MacDonald P.J.P."/>
            <person name="Mehta T."/>
            <person name="Montmayeur A."/>
            <person name="Murphy C."/>
            <person name="Neiman D."/>
            <person name="Pearson M."/>
            <person name="Priest M."/>
            <person name="Roberts A."/>
            <person name="Saif S."/>
            <person name="Shea T."/>
            <person name="Shenoy N."/>
            <person name="Sisk P."/>
            <person name="Stolte C."/>
            <person name="Sykes S."/>
            <person name="Yandava C."/>
            <person name="Wortman J."/>
            <person name="Nusbaum C."/>
            <person name="Birren B."/>
        </authorList>
    </citation>
    <scope>NUCLEOTIDE SEQUENCE</scope>
    <source>
        <strain evidence="2">ATCC 64411</strain>
    </source>
</reference>
<protein>
    <submittedName>
        <fullName evidence="2 3">Uncharacterized protein</fullName>
    </submittedName>
</protein>
<organism evidence="3 4">
    <name type="scientific">Magnaporthiopsis poae (strain ATCC 64411 / 73-15)</name>
    <name type="common">Kentucky bluegrass fungus</name>
    <name type="synonym">Magnaporthe poae</name>
    <dbReference type="NCBI Taxonomy" id="644358"/>
    <lineage>
        <taxon>Eukaryota</taxon>
        <taxon>Fungi</taxon>
        <taxon>Dikarya</taxon>
        <taxon>Ascomycota</taxon>
        <taxon>Pezizomycotina</taxon>
        <taxon>Sordariomycetes</taxon>
        <taxon>Sordariomycetidae</taxon>
        <taxon>Magnaporthales</taxon>
        <taxon>Magnaporthaceae</taxon>
        <taxon>Magnaporthiopsis</taxon>
    </lineage>
</organism>
<dbReference type="EMBL" id="GL876966">
    <property type="protein sequence ID" value="KLU82341.1"/>
    <property type="molecule type" value="Genomic_DNA"/>
</dbReference>